<keyword evidence="3" id="KW-0238">DNA-binding</keyword>
<dbReference type="PANTHER" id="PTHR31845">
    <property type="entry name" value="FINGER DOMAIN PROTEIN, PUTATIVE-RELATED"/>
    <property type="match status" value="1"/>
</dbReference>
<evidence type="ECO:0000256" key="4">
    <source>
        <dbReference type="ARBA" id="ARBA00023163"/>
    </source>
</evidence>
<evidence type="ECO:0000256" key="6">
    <source>
        <dbReference type="SAM" id="MobiDB-lite"/>
    </source>
</evidence>
<dbReference type="AlphaFoldDB" id="A0AA38LVE9"/>
<dbReference type="InterPro" id="IPR051089">
    <property type="entry name" value="prtT"/>
</dbReference>
<feature type="region of interest" description="Disordered" evidence="6">
    <location>
        <begin position="153"/>
        <end position="193"/>
    </location>
</feature>
<feature type="compositionally biased region" description="Basic and acidic residues" evidence="6">
    <location>
        <begin position="1"/>
        <end position="12"/>
    </location>
</feature>
<dbReference type="CDD" id="cd00067">
    <property type="entry name" value="GAL4"/>
    <property type="match status" value="1"/>
</dbReference>
<proteinExistence type="predicted"/>
<gene>
    <name evidence="8" type="ORF">MKK02DRAFT_45897</name>
</gene>
<dbReference type="InterPro" id="IPR036864">
    <property type="entry name" value="Zn2-C6_fun-type_DNA-bd_sf"/>
</dbReference>
<feature type="region of interest" description="Disordered" evidence="6">
    <location>
        <begin position="59"/>
        <end position="117"/>
    </location>
</feature>
<dbReference type="GO" id="GO:0000981">
    <property type="term" value="F:DNA-binding transcription factor activity, RNA polymerase II-specific"/>
    <property type="evidence" value="ECO:0007669"/>
    <property type="project" value="InterPro"/>
</dbReference>
<evidence type="ECO:0000313" key="9">
    <source>
        <dbReference type="Proteomes" id="UP001164286"/>
    </source>
</evidence>
<feature type="region of interest" description="Disordered" evidence="6">
    <location>
        <begin position="656"/>
        <end position="689"/>
    </location>
</feature>
<keyword evidence="5" id="KW-0539">Nucleus</keyword>
<feature type="region of interest" description="Disordered" evidence="6">
    <location>
        <begin position="1"/>
        <end position="22"/>
    </location>
</feature>
<evidence type="ECO:0000313" key="8">
    <source>
        <dbReference type="EMBL" id="KAI9637185.1"/>
    </source>
</evidence>
<dbReference type="PANTHER" id="PTHR31845:SF17">
    <property type="entry name" value="ZN(II)2CYS6 TRANSCRIPTION FACTOR (EUROFUNG)"/>
    <property type="match status" value="1"/>
</dbReference>
<evidence type="ECO:0000256" key="3">
    <source>
        <dbReference type="ARBA" id="ARBA00023125"/>
    </source>
</evidence>
<name>A0AA38LVE9_9TREE</name>
<comment type="caution">
    <text evidence="8">The sequence shown here is derived from an EMBL/GenBank/DDBJ whole genome shotgun (WGS) entry which is preliminary data.</text>
</comment>
<accession>A0AA38LVE9</accession>
<sequence length="729" mass="79531">MAPTDHQSRSPDDSPPPAKRPKVFRACNQCVTSKTRCEDVKPKGCWLCRRRGKGCSLAGAISVAPPSPSDTPLPPTTHREDGTSRRSSIQPPAHPSVRPSIEAGPSEWGPSYSRGGERAEPDWRVIYNAVDETARSKARIESLEEEVRELRRAMSGRGAAGDDGVMRSGLPHRPHTSSAGRDGPFPWATDSPAGPDSQLTHLAHYAQLEDFSETIFSLSTPDAFPSVVSAGILRPGEIDLAFQSFKHHFSTIIPLAPFLSISTTAPTHNFIILAILHHVPAYASPRLAELVDKSIIVALSGNVSFDAVLPLLILSLAPPIPAVEGEPSRPSPLRLISLAYQLGRDLGMDAKVEGYLRRGTDLAEGYWAEAMHMAQVWALVVSRYILLHLMHGHGRQLPSSLASLLPRSPNPIVQQTTDHLMDESRLICAAIQAMKPLMEVENGEHDFEAVRIRMEAFQTGLQDLIAWKRSGGSTLLDLDQGCLEYIAISRLSFLFQRIPSPLQPIRQTLIAGMTAFVSTAQRFLGILFPDLPPDLPSIYASPFTRPYLSHPASTSSLSPYEHQPFPTSPIRPEKRFPAHVSMCASLAVLSLRGTAAHIRQTQGARGSSAFLQSSRLQQAEVYLRGLGGRTEALIRQADKAFGTLDEMVRWSEEGHLDLPNPQLAGGLGTDEGVRDRGEGAGQGHSSEQAHNSLMSSGLFDFDLFSWDPNFLNPDWLPNTGQPDITTGWG</sequence>
<evidence type="ECO:0000256" key="5">
    <source>
        <dbReference type="ARBA" id="ARBA00023242"/>
    </source>
</evidence>
<dbReference type="GO" id="GO:0008270">
    <property type="term" value="F:zinc ion binding"/>
    <property type="evidence" value="ECO:0007669"/>
    <property type="project" value="InterPro"/>
</dbReference>
<evidence type="ECO:0000256" key="2">
    <source>
        <dbReference type="ARBA" id="ARBA00023015"/>
    </source>
</evidence>
<feature type="domain" description="Zn(2)-C6 fungal-type" evidence="7">
    <location>
        <begin position="26"/>
        <end position="57"/>
    </location>
</feature>
<dbReference type="SUPFAM" id="SSF57701">
    <property type="entry name" value="Zn2/Cys6 DNA-binding domain"/>
    <property type="match status" value="1"/>
</dbReference>
<keyword evidence="2" id="KW-0805">Transcription regulation</keyword>
<organism evidence="8 9">
    <name type="scientific">Dioszegia hungarica</name>
    <dbReference type="NCBI Taxonomy" id="4972"/>
    <lineage>
        <taxon>Eukaryota</taxon>
        <taxon>Fungi</taxon>
        <taxon>Dikarya</taxon>
        <taxon>Basidiomycota</taxon>
        <taxon>Agaricomycotina</taxon>
        <taxon>Tremellomycetes</taxon>
        <taxon>Tremellales</taxon>
        <taxon>Bulleribasidiaceae</taxon>
        <taxon>Dioszegia</taxon>
    </lineage>
</organism>
<dbReference type="EMBL" id="JAKWFO010000005">
    <property type="protein sequence ID" value="KAI9637185.1"/>
    <property type="molecule type" value="Genomic_DNA"/>
</dbReference>
<dbReference type="GeneID" id="77732867"/>
<evidence type="ECO:0000259" key="7">
    <source>
        <dbReference type="PROSITE" id="PS50048"/>
    </source>
</evidence>
<feature type="compositionally biased region" description="Pro residues" evidence="6">
    <location>
        <begin position="65"/>
        <end position="75"/>
    </location>
</feature>
<dbReference type="GO" id="GO:0000976">
    <property type="term" value="F:transcription cis-regulatory region binding"/>
    <property type="evidence" value="ECO:0007669"/>
    <property type="project" value="TreeGrafter"/>
</dbReference>
<reference evidence="8" key="1">
    <citation type="journal article" date="2022" name="G3 (Bethesda)">
        <title>High quality genome of the basidiomycete yeast Dioszegia hungarica PDD-24b-2 isolated from cloud water.</title>
        <authorList>
            <person name="Jarrige D."/>
            <person name="Haridas S."/>
            <person name="Bleykasten-Grosshans C."/>
            <person name="Joly M."/>
            <person name="Nadalig T."/>
            <person name="Sancelme M."/>
            <person name="Vuilleumier S."/>
            <person name="Grigoriev I.V."/>
            <person name="Amato P."/>
            <person name="Bringel F."/>
        </authorList>
    </citation>
    <scope>NUCLEOTIDE SEQUENCE</scope>
    <source>
        <strain evidence="8">PDD-24b-2</strain>
    </source>
</reference>
<dbReference type="Proteomes" id="UP001164286">
    <property type="component" value="Unassembled WGS sequence"/>
</dbReference>
<protein>
    <recommendedName>
        <fullName evidence="7">Zn(2)-C6 fungal-type domain-containing protein</fullName>
    </recommendedName>
</protein>
<evidence type="ECO:0000256" key="1">
    <source>
        <dbReference type="ARBA" id="ARBA00004123"/>
    </source>
</evidence>
<dbReference type="PROSITE" id="PS50048">
    <property type="entry name" value="ZN2_CY6_FUNGAL_2"/>
    <property type="match status" value="1"/>
</dbReference>
<dbReference type="GO" id="GO:0005634">
    <property type="term" value="C:nucleus"/>
    <property type="evidence" value="ECO:0007669"/>
    <property type="project" value="UniProtKB-SubCell"/>
</dbReference>
<keyword evidence="4" id="KW-0804">Transcription</keyword>
<keyword evidence="9" id="KW-1185">Reference proteome</keyword>
<comment type="subcellular location">
    <subcellularLocation>
        <location evidence="1">Nucleus</location>
    </subcellularLocation>
</comment>
<dbReference type="RefSeq" id="XP_052946962.1">
    <property type="nucleotide sequence ID" value="XM_053093662.1"/>
</dbReference>
<dbReference type="InterPro" id="IPR001138">
    <property type="entry name" value="Zn2Cys6_DnaBD"/>
</dbReference>